<dbReference type="PANTHER" id="PTHR21240:SF28">
    <property type="entry name" value="ISO-OROTATE DECARBOXYLASE (EUROFUNG)"/>
    <property type="match status" value="1"/>
</dbReference>
<gene>
    <name evidence="5" type="ORF">OIDMADRAFT_133079</name>
</gene>
<protein>
    <recommendedName>
        <fullName evidence="4">Amidohydrolase-related domain-containing protein</fullName>
    </recommendedName>
</protein>
<dbReference type="InParanoid" id="A0A0C3GYG6"/>
<evidence type="ECO:0000256" key="1">
    <source>
        <dbReference type="ARBA" id="ARBA00022793"/>
    </source>
</evidence>
<organism evidence="5 6">
    <name type="scientific">Oidiodendron maius (strain Zn)</name>
    <dbReference type="NCBI Taxonomy" id="913774"/>
    <lineage>
        <taxon>Eukaryota</taxon>
        <taxon>Fungi</taxon>
        <taxon>Dikarya</taxon>
        <taxon>Ascomycota</taxon>
        <taxon>Pezizomycotina</taxon>
        <taxon>Leotiomycetes</taxon>
        <taxon>Leotiomycetes incertae sedis</taxon>
        <taxon>Myxotrichaceae</taxon>
        <taxon>Oidiodendron</taxon>
    </lineage>
</organism>
<reference evidence="5 6" key="1">
    <citation type="submission" date="2014-04" db="EMBL/GenBank/DDBJ databases">
        <authorList>
            <consortium name="DOE Joint Genome Institute"/>
            <person name="Kuo A."/>
            <person name="Martino E."/>
            <person name="Perotto S."/>
            <person name="Kohler A."/>
            <person name="Nagy L.G."/>
            <person name="Floudas D."/>
            <person name="Copeland A."/>
            <person name="Barry K.W."/>
            <person name="Cichocki N."/>
            <person name="Veneault-Fourrey C."/>
            <person name="LaButti K."/>
            <person name="Lindquist E.A."/>
            <person name="Lipzen A."/>
            <person name="Lundell T."/>
            <person name="Morin E."/>
            <person name="Murat C."/>
            <person name="Sun H."/>
            <person name="Tunlid A."/>
            <person name="Henrissat B."/>
            <person name="Grigoriev I.V."/>
            <person name="Hibbett D.S."/>
            <person name="Martin F."/>
            <person name="Nordberg H.P."/>
            <person name="Cantor M.N."/>
            <person name="Hua S.X."/>
        </authorList>
    </citation>
    <scope>NUCLEOTIDE SEQUENCE [LARGE SCALE GENOMIC DNA]</scope>
    <source>
        <strain evidence="5 6">Zn</strain>
    </source>
</reference>
<name>A0A0C3GYG6_OIDMZ</name>
<keyword evidence="6" id="KW-1185">Reference proteome</keyword>
<sequence length="367" mass="40148">MATAAARAVAKSTLKTPVVDIHTHLYPPFYIDLLKARTEIPYVRAFPPDNQIRLVNRAADNGRPMVPHFFDVKTKIAFMDHHNIDISVLSLGNPWLDFLPSDTAGQVAQEINDSTNSMCAEYPGRLYFFAALPLSAPPSVVFGEIARLKTVPYARGIVLGTSGLGHGLDDPTLIPIFKALVDASLPIFLHPHYGLPASVYGPHGKEYGQVMPLALGFPMETTIALACLILSGCFTVVPDLQIIASHSGGTLPFLAGRIESCIQHDRLLDSKGKINNPTRKTVWDVLKNNIYLDGVIYDKIGLQTATATSGVDRIMFGTDHPFFPPLDGGVEWPSMTVNLKAAKKTYEREEDYNLVMGGNAVRVLNLR</sequence>
<reference evidence="6" key="2">
    <citation type="submission" date="2015-01" db="EMBL/GenBank/DDBJ databases">
        <title>Evolutionary Origins and Diversification of the Mycorrhizal Mutualists.</title>
        <authorList>
            <consortium name="DOE Joint Genome Institute"/>
            <consortium name="Mycorrhizal Genomics Consortium"/>
            <person name="Kohler A."/>
            <person name="Kuo A."/>
            <person name="Nagy L.G."/>
            <person name="Floudas D."/>
            <person name="Copeland A."/>
            <person name="Barry K.W."/>
            <person name="Cichocki N."/>
            <person name="Veneault-Fourrey C."/>
            <person name="LaButti K."/>
            <person name="Lindquist E.A."/>
            <person name="Lipzen A."/>
            <person name="Lundell T."/>
            <person name="Morin E."/>
            <person name="Murat C."/>
            <person name="Riley R."/>
            <person name="Ohm R."/>
            <person name="Sun H."/>
            <person name="Tunlid A."/>
            <person name="Henrissat B."/>
            <person name="Grigoriev I.V."/>
            <person name="Hibbett D.S."/>
            <person name="Martin F."/>
        </authorList>
    </citation>
    <scope>NUCLEOTIDE SEQUENCE [LARGE SCALE GENOMIC DNA]</scope>
    <source>
        <strain evidence="6">Zn</strain>
    </source>
</reference>
<dbReference type="OrthoDB" id="191270at2759"/>
<dbReference type="Pfam" id="PF04909">
    <property type="entry name" value="Amidohydro_2"/>
    <property type="match status" value="1"/>
</dbReference>
<keyword evidence="2 3" id="KW-0456">Lyase</keyword>
<dbReference type="GO" id="GO:0016831">
    <property type="term" value="F:carboxy-lyase activity"/>
    <property type="evidence" value="ECO:0007669"/>
    <property type="project" value="UniProtKB-KW"/>
</dbReference>
<evidence type="ECO:0000313" key="5">
    <source>
        <dbReference type="EMBL" id="KIM96209.1"/>
    </source>
</evidence>
<dbReference type="HOGENOM" id="CLU_039329_4_0_1"/>
<evidence type="ECO:0000256" key="3">
    <source>
        <dbReference type="RuleBase" id="RU366045"/>
    </source>
</evidence>
<accession>A0A0C3GYG6</accession>
<dbReference type="SUPFAM" id="SSF51556">
    <property type="entry name" value="Metallo-dependent hydrolases"/>
    <property type="match status" value="1"/>
</dbReference>
<evidence type="ECO:0000256" key="2">
    <source>
        <dbReference type="ARBA" id="ARBA00023239"/>
    </source>
</evidence>
<dbReference type="AlphaFoldDB" id="A0A0C3GYG6"/>
<dbReference type="InterPro" id="IPR006680">
    <property type="entry name" value="Amidohydro-rel"/>
</dbReference>
<feature type="domain" description="Amidohydrolase-related" evidence="4">
    <location>
        <begin position="19"/>
        <end position="366"/>
    </location>
</feature>
<dbReference type="GO" id="GO:0019748">
    <property type="term" value="P:secondary metabolic process"/>
    <property type="evidence" value="ECO:0007669"/>
    <property type="project" value="TreeGrafter"/>
</dbReference>
<dbReference type="InterPro" id="IPR032465">
    <property type="entry name" value="ACMSD"/>
</dbReference>
<dbReference type="STRING" id="913774.A0A0C3GYG6"/>
<evidence type="ECO:0000313" key="6">
    <source>
        <dbReference type="Proteomes" id="UP000054321"/>
    </source>
</evidence>
<dbReference type="GO" id="GO:0005829">
    <property type="term" value="C:cytosol"/>
    <property type="evidence" value="ECO:0007669"/>
    <property type="project" value="TreeGrafter"/>
</dbReference>
<dbReference type="Proteomes" id="UP000054321">
    <property type="component" value="Unassembled WGS sequence"/>
</dbReference>
<dbReference type="PANTHER" id="PTHR21240">
    <property type="entry name" value="2-AMINO-3-CARBOXYLMUCONATE-6-SEMIALDEHYDE DECARBOXYLASE"/>
    <property type="match status" value="1"/>
</dbReference>
<evidence type="ECO:0000259" key="4">
    <source>
        <dbReference type="Pfam" id="PF04909"/>
    </source>
</evidence>
<dbReference type="InterPro" id="IPR032466">
    <property type="entry name" value="Metal_Hydrolase"/>
</dbReference>
<proteinExistence type="inferred from homology"/>
<comment type="similarity">
    <text evidence="3">Belongs to the metallo-dependent hydrolases superfamily.</text>
</comment>
<dbReference type="EMBL" id="KN832885">
    <property type="protein sequence ID" value="KIM96209.1"/>
    <property type="molecule type" value="Genomic_DNA"/>
</dbReference>
<dbReference type="GO" id="GO:0016787">
    <property type="term" value="F:hydrolase activity"/>
    <property type="evidence" value="ECO:0007669"/>
    <property type="project" value="InterPro"/>
</dbReference>
<keyword evidence="1 3" id="KW-0210">Decarboxylase</keyword>
<dbReference type="Gene3D" id="3.20.20.140">
    <property type="entry name" value="Metal-dependent hydrolases"/>
    <property type="match status" value="1"/>
</dbReference>